<keyword evidence="1" id="KW-0560">Oxidoreductase</keyword>
<evidence type="ECO:0000313" key="3">
    <source>
        <dbReference type="EMBL" id="KAK3402675.1"/>
    </source>
</evidence>
<evidence type="ECO:0008006" key="5">
    <source>
        <dbReference type="Google" id="ProtNLM"/>
    </source>
</evidence>
<dbReference type="GO" id="GO:0016491">
    <property type="term" value="F:oxidoreductase activity"/>
    <property type="evidence" value="ECO:0007669"/>
    <property type="project" value="UniProtKB-KW"/>
</dbReference>
<dbReference type="Pfam" id="PF00106">
    <property type="entry name" value="adh_short"/>
    <property type="match status" value="1"/>
</dbReference>
<feature type="region of interest" description="Disordered" evidence="2">
    <location>
        <begin position="1"/>
        <end position="21"/>
    </location>
</feature>
<organism evidence="3 4">
    <name type="scientific">Sordaria brevicollis</name>
    <dbReference type="NCBI Taxonomy" id="83679"/>
    <lineage>
        <taxon>Eukaryota</taxon>
        <taxon>Fungi</taxon>
        <taxon>Dikarya</taxon>
        <taxon>Ascomycota</taxon>
        <taxon>Pezizomycotina</taxon>
        <taxon>Sordariomycetes</taxon>
        <taxon>Sordariomycetidae</taxon>
        <taxon>Sordariales</taxon>
        <taxon>Sordariaceae</taxon>
        <taxon>Sordaria</taxon>
    </lineage>
</organism>
<dbReference type="Proteomes" id="UP001281003">
    <property type="component" value="Unassembled WGS sequence"/>
</dbReference>
<protein>
    <recommendedName>
        <fullName evidence="5">NAD(P)-binding protein</fullName>
    </recommendedName>
</protein>
<dbReference type="PANTHER" id="PTHR43157">
    <property type="entry name" value="PHOSPHATIDYLINOSITOL-GLYCAN BIOSYNTHESIS CLASS F PROTEIN-RELATED"/>
    <property type="match status" value="1"/>
</dbReference>
<reference evidence="3" key="2">
    <citation type="submission" date="2023-07" db="EMBL/GenBank/DDBJ databases">
        <authorList>
            <consortium name="Lawrence Berkeley National Laboratory"/>
            <person name="Haridas S."/>
            <person name="Hensen N."/>
            <person name="Bonometti L."/>
            <person name="Westerberg I."/>
            <person name="Brannstrom I.O."/>
            <person name="Guillou S."/>
            <person name="Cros-Aarteil S."/>
            <person name="Calhoun S."/>
            <person name="Kuo A."/>
            <person name="Mondo S."/>
            <person name="Pangilinan J."/>
            <person name="Riley R."/>
            <person name="LaButti K."/>
            <person name="Andreopoulos B."/>
            <person name="Lipzen A."/>
            <person name="Chen C."/>
            <person name="Yanf M."/>
            <person name="Daum C."/>
            <person name="Ng V."/>
            <person name="Clum A."/>
            <person name="Steindorff A."/>
            <person name="Ohm R."/>
            <person name="Martin F."/>
            <person name="Silar P."/>
            <person name="Natvig D."/>
            <person name="Lalanne C."/>
            <person name="Gautier V."/>
            <person name="Ament-velasquez S.L."/>
            <person name="Kruys A."/>
            <person name="Hutchinson M.I."/>
            <person name="Powell A.J."/>
            <person name="Barry K."/>
            <person name="Miller A.N."/>
            <person name="Grigoriev I.V."/>
            <person name="Debuchy R."/>
            <person name="Gladieux P."/>
            <person name="Thoren M.H."/>
            <person name="Johannesson H."/>
        </authorList>
    </citation>
    <scope>NUCLEOTIDE SEQUENCE</scope>
    <source>
        <strain evidence="3">FGSC 1904</strain>
    </source>
</reference>
<dbReference type="PRINTS" id="PR00081">
    <property type="entry name" value="GDHRDH"/>
</dbReference>
<gene>
    <name evidence="3" type="ORF">B0T20DRAFT_485373</name>
</gene>
<dbReference type="Gene3D" id="3.40.50.720">
    <property type="entry name" value="NAD(P)-binding Rossmann-like Domain"/>
    <property type="match status" value="1"/>
</dbReference>
<sequence length="369" mass="40678">MGPGLHPHTLPSPPKTHKLNRDQLFHPKGNLHFFKSQFLTRLPYPSGSYAGKTIIVTGSNTGLGLEAARHFVRLGCSRMILAVRNTSKGALAKSSIEKSTKCSPDTISVWELDQCSYSSVQSFASRASTELDRVDILLLNAGVCPLTGPWKYYEQDEECITVNVVSTFLLAFLVYPKLRATARLFPDSSPTVTVVTSLAHTYTDFYLSRPSPPNQIFASLSSRNRPEATLDDHADQYFISKLLQIFLVRAWAERCPVAKTGVTINCVQPGFVKSGLFKFDGSLMVAVAGVMQWVLARGTEGGSRCLVNAAGWGMGEGKGGKGENSHGKYLSDCRVEEPSELVTGEEGKVLQERIWEELRGKLEGWWRGW</sequence>
<reference evidence="3" key="1">
    <citation type="journal article" date="2023" name="Mol. Phylogenet. Evol.">
        <title>Genome-scale phylogeny and comparative genomics of the fungal order Sordariales.</title>
        <authorList>
            <person name="Hensen N."/>
            <person name="Bonometti L."/>
            <person name="Westerberg I."/>
            <person name="Brannstrom I.O."/>
            <person name="Guillou S."/>
            <person name="Cros-Aarteil S."/>
            <person name="Calhoun S."/>
            <person name="Haridas S."/>
            <person name="Kuo A."/>
            <person name="Mondo S."/>
            <person name="Pangilinan J."/>
            <person name="Riley R."/>
            <person name="LaButti K."/>
            <person name="Andreopoulos B."/>
            <person name="Lipzen A."/>
            <person name="Chen C."/>
            <person name="Yan M."/>
            <person name="Daum C."/>
            <person name="Ng V."/>
            <person name="Clum A."/>
            <person name="Steindorff A."/>
            <person name="Ohm R.A."/>
            <person name="Martin F."/>
            <person name="Silar P."/>
            <person name="Natvig D.O."/>
            <person name="Lalanne C."/>
            <person name="Gautier V."/>
            <person name="Ament-Velasquez S.L."/>
            <person name="Kruys A."/>
            <person name="Hutchinson M.I."/>
            <person name="Powell A.J."/>
            <person name="Barry K."/>
            <person name="Miller A.N."/>
            <person name="Grigoriev I.V."/>
            <person name="Debuchy R."/>
            <person name="Gladieux P."/>
            <person name="Hiltunen Thoren M."/>
            <person name="Johannesson H."/>
        </authorList>
    </citation>
    <scope>NUCLEOTIDE SEQUENCE</scope>
    <source>
        <strain evidence="3">FGSC 1904</strain>
    </source>
</reference>
<dbReference type="InterPro" id="IPR002347">
    <property type="entry name" value="SDR_fam"/>
</dbReference>
<comment type="caution">
    <text evidence="3">The sequence shown here is derived from an EMBL/GenBank/DDBJ whole genome shotgun (WGS) entry which is preliminary data.</text>
</comment>
<dbReference type="PANTHER" id="PTHR43157:SF31">
    <property type="entry name" value="PHOSPHATIDYLINOSITOL-GLYCAN BIOSYNTHESIS CLASS F PROTEIN"/>
    <property type="match status" value="1"/>
</dbReference>
<evidence type="ECO:0000313" key="4">
    <source>
        <dbReference type="Proteomes" id="UP001281003"/>
    </source>
</evidence>
<accession>A0AAE0PN71</accession>
<dbReference type="AlphaFoldDB" id="A0AAE0PN71"/>
<keyword evidence="4" id="KW-1185">Reference proteome</keyword>
<dbReference type="InterPro" id="IPR036291">
    <property type="entry name" value="NAD(P)-bd_dom_sf"/>
</dbReference>
<name>A0AAE0PN71_SORBR</name>
<evidence type="ECO:0000256" key="2">
    <source>
        <dbReference type="SAM" id="MobiDB-lite"/>
    </source>
</evidence>
<proteinExistence type="predicted"/>
<dbReference type="EMBL" id="JAUTDP010000001">
    <property type="protein sequence ID" value="KAK3402675.1"/>
    <property type="molecule type" value="Genomic_DNA"/>
</dbReference>
<dbReference type="SUPFAM" id="SSF51735">
    <property type="entry name" value="NAD(P)-binding Rossmann-fold domains"/>
    <property type="match status" value="1"/>
</dbReference>
<evidence type="ECO:0000256" key="1">
    <source>
        <dbReference type="ARBA" id="ARBA00023002"/>
    </source>
</evidence>